<dbReference type="EMBL" id="JBHPON010000002">
    <property type="protein sequence ID" value="MFC6036898.1"/>
    <property type="molecule type" value="Genomic_DNA"/>
</dbReference>
<keyword evidence="5" id="KW-0645">Protease</keyword>
<feature type="signal peptide" evidence="2">
    <location>
        <begin position="1"/>
        <end position="18"/>
    </location>
</feature>
<accession>A0ABW1KXU1</accession>
<evidence type="ECO:0000259" key="3">
    <source>
        <dbReference type="Pfam" id="PF16313"/>
    </source>
</evidence>
<dbReference type="RefSeq" id="WP_379881852.1">
    <property type="nucleotide sequence ID" value="NZ_JBHPON010000002.1"/>
</dbReference>
<proteinExistence type="predicted"/>
<dbReference type="PANTHER" id="PTHR38478">
    <property type="entry name" value="PEPTIDASE M1A AND M12B"/>
    <property type="match status" value="1"/>
</dbReference>
<evidence type="ECO:0000256" key="1">
    <source>
        <dbReference type="SAM" id="MobiDB-lite"/>
    </source>
</evidence>
<keyword evidence="2" id="KW-0732">Signal</keyword>
<evidence type="ECO:0000256" key="2">
    <source>
        <dbReference type="SAM" id="SignalP"/>
    </source>
</evidence>
<dbReference type="Gene3D" id="3.40.390.10">
    <property type="entry name" value="Collagenase (Catalytic Domain)"/>
    <property type="match status" value="1"/>
</dbReference>
<dbReference type="PROSITE" id="PS51257">
    <property type="entry name" value="PROKAR_LIPOPROTEIN"/>
    <property type="match status" value="1"/>
</dbReference>
<gene>
    <name evidence="5" type="ORF">ACFMB1_15170</name>
</gene>
<comment type="caution">
    <text evidence="5">The sequence shown here is derived from an EMBL/GenBank/DDBJ whole genome shotgun (WGS) entry which is preliminary data.</text>
</comment>
<feature type="domain" description="EcxA zinc-binding" evidence="3">
    <location>
        <begin position="428"/>
        <end position="740"/>
    </location>
</feature>
<dbReference type="InterPro" id="IPR033413">
    <property type="entry name" value="DUF5117"/>
</dbReference>
<organism evidence="5 6">
    <name type="scientific">Hyphococcus aureus</name>
    <dbReference type="NCBI Taxonomy" id="2666033"/>
    <lineage>
        <taxon>Bacteria</taxon>
        <taxon>Pseudomonadati</taxon>
        <taxon>Pseudomonadota</taxon>
        <taxon>Alphaproteobacteria</taxon>
        <taxon>Parvularculales</taxon>
        <taxon>Parvularculaceae</taxon>
        <taxon>Hyphococcus</taxon>
    </lineage>
</organism>
<feature type="region of interest" description="Disordered" evidence="1">
    <location>
        <begin position="22"/>
        <end position="42"/>
    </location>
</feature>
<dbReference type="InterPro" id="IPR032534">
    <property type="entry name" value="EcxA_zinc-bd"/>
</dbReference>
<dbReference type="PANTHER" id="PTHR38478:SF1">
    <property type="entry name" value="ZINC DEPENDENT METALLOPROTEASE DOMAIN LIPOPROTEIN"/>
    <property type="match status" value="1"/>
</dbReference>
<dbReference type="Proteomes" id="UP001596116">
    <property type="component" value="Unassembled WGS sequence"/>
</dbReference>
<keyword evidence="6" id="KW-1185">Reference proteome</keyword>
<dbReference type="Pfam" id="PF17148">
    <property type="entry name" value="DUF5117"/>
    <property type="match status" value="1"/>
</dbReference>
<reference evidence="5 6" key="1">
    <citation type="submission" date="2024-09" db="EMBL/GenBank/DDBJ databases">
        <authorList>
            <person name="Zhang Z.-H."/>
        </authorList>
    </citation>
    <scope>NUCLEOTIDE SEQUENCE [LARGE SCALE GENOMIC DNA]</scope>
    <source>
        <strain evidence="5 6">HHTR114</strain>
    </source>
</reference>
<feature type="region of interest" description="Disordered" evidence="1">
    <location>
        <begin position="817"/>
        <end position="836"/>
    </location>
</feature>
<evidence type="ECO:0000313" key="5">
    <source>
        <dbReference type="EMBL" id="MFC6036898.1"/>
    </source>
</evidence>
<dbReference type="Pfam" id="PF16313">
    <property type="entry name" value="DUF4953"/>
    <property type="match status" value="1"/>
</dbReference>
<protein>
    <submittedName>
        <fullName evidence="5">Zinc-dependent metalloprotease</fullName>
    </submittedName>
</protein>
<name>A0ABW1KXU1_9PROT</name>
<evidence type="ECO:0000259" key="4">
    <source>
        <dbReference type="Pfam" id="PF17148"/>
    </source>
</evidence>
<dbReference type="CDD" id="cd04276">
    <property type="entry name" value="ZnMc_MMP_like_2"/>
    <property type="match status" value="1"/>
</dbReference>
<dbReference type="SUPFAM" id="SSF55486">
    <property type="entry name" value="Metalloproteases ('zincins'), catalytic domain"/>
    <property type="match status" value="1"/>
</dbReference>
<keyword evidence="5" id="KW-0378">Hydrolase</keyword>
<dbReference type="InterPro" id="IPR034032">
    <property type="entry name" value="Zn_MMP-like_bac"/>
</dbReference>
<feature type="chain" id="PRO_5046242740" evidence="2">
    <location>
        <begin position="19"/>
        <end position="851"/>
    </location>
</feature>
<feature type="domain" description="DUF5117" evidence="4">
    <location>
        <begin position="114"/>
        <end position="301"/>
    </location>
</feature>
<dbReference type="GO" id="GO:0008237">
    <property type="term" value="F:metallopeptidase activity"/>
    <property type="evidence" value="ECO:0007669"/>
    <property type="project" value="UniProtKB-KW"/>
</dbReference>
<dbReference type="InterPro" id="IPR024079">
    <property type="entry name" value="MetalloPept_cat_dom_sf"/>
</dbReference>
<evidence type="ECO:0000313" key="6">
    <source>
        <dbReference type="Proteomes" id="UP001596116"/>
    </source>
</evidence>
<sequence length="851" mass="90978">MRLILLSLASLLFVSACARDNGETTPVSERSEEGDRQAASAPENVWVDDSVKDFTRKDGFLTLFADEKGGKVFAVFPPADADGVSLRAIHAAGLTSGLGSNPVGLDRGLFDGGSLIAFRRIGDKLIAEQENWTYRATTDNPLEQKAVRESFARSFLWSGEVSATGPNGESLVDISSFLTQDSLGVVAALKDHPKGGSFSVAADRTFPDAANAMAFPDNVEFDAYVTLVSDKPGEEVRATAADGRAITMVQHHSLVRLPDDGYAPRAFDVRSGAIDVPFYDFSAPLEAQIQQSVARRFRLEKQDPNAASSPAKEPIVFYVDAGAPPQIRDALIEGASWWAQAFEAAGFEDAYRVEPLPEGAHPRDIRYNIISWTHRQTRGWSYGGGVSDPRTGEMIKGSVILGSQRVRQDRMIFEGLAGAQNSGKGGADDPVEIALSRIRQLAAHEVGHALGFAHNFAASTNDRGSVMDYPAPLVTVGADGALDFSEAYDTDIGEWDKVAATWLYAEFAPGADEAAALNKILADGYASGLRFVADSEGRSVGTGNPYGSVWDNGGDPVQSLRHVMAVRAVALSNFGEQAIAQGAPMAKLREVIVPIYLYHRYQTAAAAKLVGGYNFTYKTKGDSLAKGSVVADDKQRDALSALMETLDPSALVLPDSILDQMTPPMGAFNGDNGGEVFETDTHPMFDLMSAADAAASITLDALLHPARAARLEEQHRRNASALGFGDVLNAIDAQVFAATEAGEQAIANVMQDRFVSTLIELSLDENAAASVRAQAEAKLRAIANRLGPSLFNSTNAREHNNWLRDRIETHLDRPATAVAASSPDAEIPPGSPIGGGAGMMETCWHCDSLQD</sequence>
<keyword evidence="5" id="KW-0482">Metalloprotease</keyword>